<gene>
    <name evidence="1" type="ORF">THAOC_24866</name>
</gene>
<evidence type="ECO:0000313" key="1">
    <source>
        <dbReference type="EMBL" id="EJK55406.1"/>
    </source>
</evidence>
<proteinExistence type="predicted"/>
<reference evidence="1 2" key="1">
    <citation type="journal article" date="2012" name="Genome Biol.">
        <title>Genome and low-iron response of an oceanic diatom adapted to chronic iron limitation.</title>
        <authorList>
            <person name="Lommer M."/>
            <person name="Specht M."/>
            <person name="Roy A.S."/>
            <person name="Kraemer L."/>
            <person name="Andreson R."/>
            <person name="Gutowska M.A."/>
            <person name="Wolf J."/>
            <person name="Bergner S.V."/>
            <person name="Schilhabel M.B."/>
            <person name="Klostermeier U.C."/>
            <person name="Beiko R.G."/>
            <person name="Rosenstiel P."/>
            <person name="Hippler M."/>
            <person name="Laroche J."/>
        </authorList>
    </citation>
    <scope>NUCLEOTIDE SEQUENCE [LARGE SCALE GENOMIC DNA]</scope>
    <source>
        <strain evidence="1 2">CCMP1005</strain>
    </source>
</reference>
<protein>
    <submittedName>
        <fullName evidence="1">Uncharacterized protein</fullName>
    </submittedName>
</protein>
<organism evidence="1 2">
    <name type="scientific">Thalassiosira oceanica</name>
    <name type="common">Marine diatom</name>
    <dbReference type="NCBI Taxonomy" id="159749"/>
    <lineage>
        <taxon>Eukaryota</taxon>
        <taxon>Sar</taxon>
        <taxon>Stramenopiles</taxon>
        <taxon>Ochrophyta</taxon>
        <taxon>Bacillariophyta</taxon>
        <taxon>Coscinodiscophyceae</taxon>
        <taxon>Thalassiosirophycidae</taxon>
        <taxon>Thalassiosirales</taxon>
        <taxon>Thalassiosiraceae</taxon>
        <taxon>Thalassiosira</taxon>
    </lineage>
</organism>
<dbReference type="AlphaFoldDB" id="K0S312"/>
<dbReference type="Proteomes" id="UP000266841">
    <property type="component" value="Unassembled WGS sequence"/>
</dbReference>
<evidence type="ECO:0000313" key="2">
    <source>
        <dbReference type="Proteomes" id="UP000266841"/>
    </source>
</evidence>
<dbReference type="EMBL" id="AGNL01034104">
    <property type="protein sequence ID" value="EJK55406.1"/>
    <property type="molecule type" value="Genomic_DNA"/>
</dbReference>
<feature type="non-terminal residue" evidence="1">
    <location>
        <position position="1"/>
    </location>
</feature>
<sequence>VIDTPITEMGFTGMAIGSDVQGPAVPTTVRVQVTVELLDAGH</sequence>
<comment type="caution">
    <text evidence="1">The sequence shown here is derived from an EMBL/GenBank/DDBJ whole genome shotgun (WGS) entry which is preliminary data.</text>
</comment>
<keyword evidence="2" id="KW-1185">Reference proteome</keyword>
<name>K0S312_THAOC</name>
<accession>K0S312</accession>